<dbReference type="EMBL" id="CP036349">
    <property type="protein sequence ID" value="QDV73866.1"/>
    <property type="molecule type" value="Genomic_DNA"/>
</dbReference>
<dbReference type="GO" id="GO:0006352">
    <property type="term" value="P:DNA-templated transcription initiation"/>
    <property type="evidence" value="ECO:0007669"/>
    <property type="project" value="InterPro"/>
</dbReference>
<feature type="domain" description="RNA polymerase sigma factor 70 region 4 type 2" evidence="6">
    <location>
        <begin position="118"/>
        <end position="168"/>
    </location>
</feature>
<evidence type="ECO:0000259" key="6">
    <source>
        <dbReference type="Pfam" id="PF08281"/>
    </source>
</evidence>
<gene>
    <name evidence="7" type="ORF">Spa11_20650</name>
</gene>
<dbReference type="KEGG" id="bmei:Spa11_20650"/>
<organism evidence="7 8">
    <name type="scientific">Botrimarina mediterranea</name>
    <dbReference type="NCBI Taxonomy" id="2528022"/>
    <lineage>
        <taxon>Bacteria</taxon>
        <taxon>Pseudomonadati</taxon>
        <taxon>Planctomycetota</taxon>
        <taxon>Planctomycetia</taxon>
        <taxon>Pirellulales</taxon>
        <taxon>Lacipirellulaceae</taxon>
        <taxon>Botrimarina</taxon>
    </lineage>
</organism>
<dbReference type="Proteomes" id="UP000316426">
    <property type="component" value="Chromosome"/>
</dbReference>
<dbReference type="InterPro" id="IPR014331">
    <property type="entry name" value="RNA_pol_sigma70_ECF_RHOBA"/>
</dbReference>
<name>A0A518K7V5_9BACT</name>
<keyword evidence="4" id="KW-0804">Transcription</keyword>
<dbReference type="AlphaFoldDB" id="A0A518K7V5"/>
<dbReference type="InterPro" id="IPR014284">
    <property type="entry name" value="RNA_pol_sigma-70_dom"/>
</dbReference>
<dbReference type="Pfam" id="PF04542">
    <property type="entry name" value="Sigma70_r2"/>
    <property type="match status" value="1"/>
</dbReference>
<sequence>MRTVAKPHQAMDKSEEYQEVVEQLVGMQLALHRYLLTILGDSDAASTVLQEANIVLLKKWADYTPGTNFVAWARSVAYMQALAYVRDRRRERLVFSEEVVRQLEQRAELNDDTSEDRLALRHCLAQLSKGSLELVQLRYRDGSTIDEMAGKMGKSSSSIKVALHRIRRGLLTCVQRQLADVRN</sequence>
<reference evidence="7 8" key="1">
    <citation type="submission" date="2019-02" db="EMBL/GenBank/DDBJ databases">
        <title>Deep-cultivation of Planctomycetes and their phenomic and genomic characterization uncovers novel biology.</title>
        <authorList>
            <person name="Wiegand S."/>
            <person name="Jogler M."/>
            <person name="Boedeker C."/>
            <person name="Pinto D."/>
            <person name="Vollmers J."/>
            <person name="Rivas-Marin E."/>
            <person name="Kohn T."/>
            <person name="Peeters S.H."/>
            <person name="Heuer A."/>
            <person name="Rast P."/>
            <person name="Oberbeckmann S."/>
            <person name="Bunk B."/>
            <person name="Jeske O."/>
            <person name="Meyerdierks A."/>
            <person name="Storesund J.E."/>
            <person name="Kallscheuer N."/>
            <person name="Luecker S."/>
            <person name="Lage O.M."/>
            <person name="Pohl T."/>
            <person name="Merkel B.J."/>
            <person name="Hornburger P."/>
            <person name="Mueller R.-W."/>
            <person name="Bruemmer F."/>
            <person name="Labrenz M."/>
            <person name="Spormann A.M."/>
            <person name="Op den Camp H."/>
            <person name="Overmann J."/>
            <person name="Amann R."/>
            <person name="Jetten M.S.M."/>
            <person name="Mascher T."/>
            <person name="Medema M.H."/>
            <person name="Devos D.P."/>
            <person name="Kaster A.-K."/>
            <person name="Ovreas L."/>
            <person name="Rohde M."/>
            <person name="Galperin M.Y."/>
            <person name="Jogler C."/>
        </authorList>
    </citation>
    <scope>NUCLEOTIDE SEQUENCE [LARGE SCALE GENOMIC DNA]</scope>
    <source>
        <strain evidence="7 8">Spa11</strain>
    </source>
</reference>
<evidence type="ECO:0000313" key="8">
    <source>
        <dbReference type="Proteomes" id="UP000316426"/>
    </source>
</evidence>
<dbReference type="InterPro" id="IPR039425">
    <property type="entry name" value="RNA_pol_sigma-70-like"/>
</dbReference>
<dbReference type="Gene3D" id="1.10.10.10">
    <property type="entry name" value="Winged helix-like DNA-binding domain superfamily/Winged helix DNA-binding domain"/>
    <property type="match status" value="1"/>
</dbReference>
<dbReference type="GO" id="GO:0003677">
    <property type="term" value="F:DNA binding"/>
    <property type="evidence" value="ECO:0007669"/>
    <property type="project" value="InterPro"/>
</dbReference>
<evidence type="ECO:0000256" key="4">
    <source>
        <dbReference type="ARBA" id="ARBA00023163"/>
    </source>
</evidence>
<protein>
    <submittedName>
        <fullName evidence="7">RNA polymerase sigma factor SigX</fullName>
    </submittedName>
</protein>
<dbReference type="SUPFAM" id="SSF88946">
    <property type="entry name" value="Sigma2 domain of RNA polymerase sigma factors"/>
    <property type="match status" value="1"/>
</dbReference>
<dbReference type="InterPro" id="IPR036388">
    <property type="entry name" value="WH-like_DNA-bd_sf"/>
</dbReference>
<comment type="similarity">
    <text evidence="1">Belongs to the sigma-70 factor family. ECF subfamily.</text>
</comment>
<dbReference type="Gene3D" id="1.10.1740.10">
    <property type="match status" value="1"/>
</dbReference>
<evidence type="ECO:0000256" key="1">
    <source>
        <dbReference type="ARBA" id="ARBA00010641"/>
    </source>
</evidence>
<dbReference type="InterPro" id="IPR013249">
    <property type="entry name" value="RNA_pol_sigma70_r4_t2"/>
</dbReference>
<dbReference type="NCBIfam" id="TIGR02989">
    <property type="entry name" value="Sig-70_gvs1"/>
    <property type="match status" value="1"/>
</dbReference>
<dbReference type="InterPro" id="IPR007627">
    <property type="entry name" value="RNA_pol_sigma70_r2"/>
</dbReference>
<dbReference type="PANTHER" id="PTHR43133:SF51">
    <property type="entry name" value="RNA POLYMERASE SIGMA FACTOR"/>
    <property type="match status" value="1"/>
</dbReference>
<evidence type="ECO:0000259" key="5">
    <source>
        <dbReference type="Pfam" id="PF04542"/>
    </source>
</evidence>
<feature type="domain" description="RNA polymerase sigma-70 region 2" evidence="5">
    <location>
        <begin position="30"/>
        <end position="90"/>
    </location>
</feature>
<evidence type="ECO:0000256" key="2">
    <source>
        <dbReference type="ARBA" id="ARBA00023015"/>
    </source>
</evidence>
<dbReference type="InterPro" id="IPR013325">
    <property type="entry name" value="RNA_pol_sigma_r2"/>
</dbReference>
<keyword evidence="2" id="KW-0805">Transcription regulation</keyword>
<evidence type="ECO:0000313" key="7">
    <source>
        <dbReference type="EMBL" id="QDV73866.1"/>
    </source>
</evidence>
<keyword evidence="8" id="KW-1185">Reference proteome</keyword>
<dbReference type="NCBIfam" id="TIGR02937">
    <property type="entry name" value="sigma70-ECF"/>
    <property type="match status" value="1"/>
</dbReference>
<proteinExistence type="inferred from homology"/>
<dbReference type="Pfam" id="PF08281">
    <property type="entry name" value="Sigma70_r4_2"/>
    <property type="match status" value="1"/>
</dbReference>
<accession>A0A518K7V5</accession>
<dbReference type="InterPro" id="IPR013324">
    <property type="entry name" value="RNA_pol_sigma_r3/r4-like"/>
</dbReference>
<dbReference type="SUPFAM" id="SSF88659">
    <property type="entry name" value="Sigma3 and sigma4 domains of RNA polymerase sigma factors"/>
    <property type="match status" value="1"/>
</dbReference>
<dbReference type="GO" id="GO:0016987">
    <property type="term" value="F:sigma factor activity"/>
    <property type="evidence" value="ECO:0007669"/>
    <property type="project" value="UniProtKB-KW"/>
</dbReference>
<keyword evidence="3" id="KW-0731">Sigma factor</keyword>
<dbReference type="PANTHER" id="PTHR43133">
    <property type="entry name" value="RNA POLYMERASE ECF-TYPE SIGMA FACTO"/>
    <property type="match status" value="1"/>
</dbReference>
<evidence type="ECO:0000256" key="3">
    <source>
        <dbReference type="ARBA" id="ARBA00023082"/>
    </source>
</evidence>